<evidence type="ECO:0000256" key="1">
    <source>
        <dbReference type="ARBA" id="ARBA00022612"/>
    </source>
</evidence>
<dbReference type="OrthoDB" id="8553810at2"/>
<dbReference type="InterPro" id="IPR027417">
    <property type="entry name" value="P-loop_NTPase"/>
</dbReference>
<dbReference type="InterPro" id="IPR035421">
    <property type="entry name" value="Terminase_6C"/>
</dbReference>
<dbReference type="AlphaFoldDB" id="A0A2T5J1H3"/>
<dbReference type="EMBL" id="QAON01000003">
    <property type="protein sequence ID" value="PTQ90295.1"/>
    <property type="molecule type" value="Genomic_DNA"/>
</dbReference>
<name>A0A2T5J1H3_9GAMM</name>
<feature type="region of interest" description="Disordered" evidence="2">
    <location>
        <begin position="108"/>
        <end position="128"/>
    </location>
</feature>
<dbReference type="Pfam" id="PF17289">
    <property type="entry name" value="Terminase_6C"/>
    <property type="match status" value="1"/>
</dbReference>
<dbReference type="Pfam" id="PF03237">
    <property type="entry name" value="Terminase_6N"/>
    <property type="match status" value="1"/>
</dbReference>
<keyword evidence="1" id="KW-1188">Viral release from host cell</keyword>
<evidence type="ECO:0000256" key="2">
    <source>
        <dbReference type="SAM" id="MobiDB-lite"/>
    </source>
</evidence>
<dbReference type="InterPro" id="IPR010332">
    <property type="entry name" value="ATPase_terminase-su_N"/>
</dbReference>
<evidence type="ECO:0000259" key="3">
    <source>
        <dbReference type="Pfam" id="PF06056"/>
    </source>
</evidence>
<proteinExistence type="predicted"/>
<dbReference type="Gene3D" id="3.40.50.300">
    <property type="entry name" value="P-loop containing nucleotide triphosphate hydrolases"/>
    <property type="match status" value="1"/>
</dbReference>
<gene>
    <name evidence="5" type="ORF">C8N29_10348</name>
</gene>
<evidence type="ECO:0000259" key="4">
    <source>
        <dbReference type="Pfam" id="PF17289"/>
    </source>
</evidence>
<accession>A0A2T5J1H3</accession>
<evidence type="ECO:0000313" key="6">
    <source>
        <dbReference type="Proteomes" id="UP000244223"/>
    </source>
</evidence>
<keyword evidence="6" id="KW-1185">Reference proteome</keyword>
<reference evidence="5 6" key="1">
    <citation type="submission" date="2018-04" db="EMBL/GenBank/DDBJ databases">
        <title>Genomic Encyclopedia of Archaeal and Bacterial Type Strains, Phase II (KMG-II): from individual species to whole genera.</title>
        <authorList>
            <person name="Goeker M."/>
        </authorList>
    </citation>
    <scope>NUCLEOTIDE SEQUENCE [LARGE SCALE GENOMIC DNA]</scope>
    <source>
        <strain evidence="5 6">DSM 5822</strain>
    </source>
</reference>
<comment type="caution">
    <text evidence="5">The sequence shown here is derived from an EMBL/GenBank/DDBJ whole genome shotgun (WGS) entry which is preliminary data.</text>
</comment>
<dbReference type="RefSeq" id="WP_107864743.1">
    <property type="nucleotide sequence ID" value="NZ_QAON01000003.1"/>
</dbReference>
<dbReference type="Proteomes" id="UP000244223">
    <property type="component" value="Unassembled WGS sequence"/>
</dbReference>
<sequence>MKDISQTTDRTEIKLAARALFWQGWSVSAISGYIDVPRPTVESWKQREAWDKARPIDRVDSALEARLLQLIAKEHKEGKDYKEIDLLGRQMERLARVRRYEKTENEVDLNPKIANRNKGSRKQPAKNEVSEEAQLKIVEAFHDSIFDYQKAWQLAGLTHRIRNLLKSRQIGATWYFAFEAFVDALETGRNQIFLSASKAQAHVFKQYIIQFAKEYGEVELRGDPIVLPNGAHLYFLGTNARTAQSYHGNIYMDEYFWIHKFREFRKVASGMAMHKKWRQTYISTPSSITHEAYNFWSGEHFNRGRAKDQRIKLDISHQALHQGRLCEDGQFRQIVNVEDALRGGCDLFDIDQLRLEYSPDEYDNLLMCVFLDDSFSSFRLAELMACMVDSWEVWTDFKPYASRPLGDREVWLGYDPQKSENGDNAALIALSAPLSENGIIRAVEKHQFKGADFRAQAEYIENMTKKYRVTHIGIDVTGIGYGVYENVKHFFPAAVPFHYSPDVKNQLVLKAQDVIRSRRFQFDSGWTDLASAFTAIKRTLTDSQRQVTFKASRSEETGHADLAWATMHALHKEPLAIQSQHGRSIMEFYS</sequence>
<dbReference type="Pfam" id="PF06056">
    <property type="entry name" value="Terminase_5"/>
    <property type="match status" value="1"/>
</dbReference>
<organism evidence="5 6">
    <name type="scientific">Agitococcus lubricus</name>
    <dbReference type="NCBI Taxonomy" id="1077255"/>
    <lineage>
        <taxon>Bacteria</taxon>
        <taxon>Pseudomonadati</taxon>
        <taxon>Pseudomonadota</taxon>
        <taxon>Gammaproteobacteria</taxon>
        <taxon>Moraxellales</taxon>
        <taxon>Moraxellaceae</taxon>
        <taxon>Agitococcus</taxon>
    </lineage>
</organism>
<feature type="domain" description="Terminase large subunit gp17-like C-terminal" evidence="4">
    <location>
        <begin position="413"/>
        <end position="572"/>
    </location>
</feature>
<protein>
    <submittedName>
        <fullName evidence="5">Uncharacterized protein YjcR</fullName>
    </submittedName>
</protein>
<evidence type="ECO:0000313" key="5">
    <source>
        <dbReference type="EMBL" id="PTQ90295.1"/>
    </source>
</evidence>
<feature type="domain" description="Terminase ATPase subunit N-terminal" evidence="3">
    <location>
        <begin position="12"/>
        <end position="69"/>
    </location>
</feature>
<dbReference type="Gene3D" id="3.30.420.240">
    <property type="match status" value="1"/>
</dbReference>